<proteinExistence type="predicted"/>
<evidence type="ECO:0000313" key="1">
    <source>
        <dbReference type="EMBL" id="KTR03519.1"/>
    </source>
</evidence>
<protein>
    <submittedName>
        <fullName evidence="1">Uncharacterized protein</fullName>
    </submittedName>
</protein>
<dbReference type="Proteomes" id="UP000078529">
    <property type="component" value="Unassembled WGS sequence"/>
</dbReference>
<dbReference type="EMBL" id="LDQA01000052">
    <property type="protein sequence ID" value="KTR03519.1"/>
    <property type="molecule type" value="Genomic_DNA"/>
</dbReference>
<accession>A0A175RL44</accession>
<comment type="caution">
    <text evidence="1">The sequence shown here is derived from an EMBL/GenBank/DDBJ whole genome shotgun (WGS) entry which is preliminary data.</text>
</comment>
<keyword evidence="2" id="KW-1185">Reference proteome</keyword>
<reference evidence="1 2" key="1">
    <citation type="journal article" date="2016" name="Front. Microbiol.">
        <title>Genomic Resource of Rice Seed Associated Bacteria.</title>
        <authorList>
            <person name="Midha S."/>
            <person name="Bansal K."/>
            <person name="Sharma S."/>
            <person name="Kumar N."/>
            <person name="Patil P.P."/>
            <person name="Chaudhry V."/>
            <person name="Patil P.B."/>
        </authorList>
    </citation>
    <scope>NUCLEOTIDE SEQUENCE [LARGE SCALE GENOMIC DNA]</scope>
    <source>
        <strain evidence="1 2">NS365</strain>
    </source>
</reference>
<name>A0A175RL44_9HYPH</name>
<sequence length="81" mass="9066">MERPRRDSQIFGIGCFQDDEAAWAQDALDLHEQRCQSIVRQVLNDMEGCYETEGIITASAQVVERIGQGNIKSPASCDLNH</sequence>
<organism evidence="1 2">
    <name type="scientific">Aureimonas ureilytica</name>
    <dbReference type="NCBI Taxonomy" id="401562"/>
    <lineage>
        <taxon>Bacteria</taxon>
        <taxon>Pseudomonadati</taxon>
        <taxon>Pseudomonadota</taxon>
        <taxon>Alphaproteobacteria</taxon>
        <taxon>Hyphomicrobiales</taxon>
        <taxon>Aurantimonadaceae</taxon>
        <taxon>Aureimonas</taxon>
    </lineage>
</organism>
<evidence type="ECO:0000313" key="2">
    <source>
        <dbReference type="Proteomes" id="UP000078529"/>
    </source>
</evidence>
<dbReference type="AlphaFoldDB" id="A0A175RL44"/>
<gene>
    <name evidence="1" type="ORF">NS365_18150</name>
</gene>